<evidence type="ECO:0000313" key="2">
    <source>
        <dbReference type="EMBL" id="MFD2172244.1"/>
    </source>
</evidence>
<reference evidence="3" key="1">
    <citation type="journal article" date="2019" name="Int. J. Syst. Evol. Microbiol.">
        <title>The Global Catalogue of Microorganisms (GCM) 10K type strain sequencing project: providing services to taxonomists for standard genome sequencing and annotation.</title>
        <authorList>
            <consortium name="The Broad Institute Genomics Platform"/>
            <consortium name="The Broad Institute Genome Sequencing Center for Infectious Disease"/>
            <person name="Wu L."/>
            <person name="Ma J."/>
        </authorList>
    </citation>
    <scope>NUCLEOTIDE SEQUENCE [LARGE SCALE GENOMIC DNA]</scope>
    <source>
        <strain evidence="3">CGMCC 1.13574</strain>
    </source>
</reference>
<evidence type="ECO:0008006" key="4">
    <source>
        <dbReference type="Google" id="ProtNLM"/>
    </source>
</evidence>
<feature type="transmembrane region" description="Helical" evidence="1">
    <location>
        <begin position="37"/>
        <end position="54"/>
    </location>
</feature>
<dbReference type="Proteomes" id="UP001597343">
    <property type="component" value="Unassembled WGS sequence"/>
</dbReference>
<sequence>MMRIYRFRDTQRFIFLLLLFPLVPLLIEWLLPKWAPLVLAGVALYVGYTFWMLFRLRDLEILEAEIRIDSGRWQQVLSPADIAEICLVKHQGMQFRIGEQNRMIRLLASDYREAVTALEQFARRHAIPLTDKRPDQQAEQRREVS</sequence>
<proteinExistence type="predicted"/>
<gene>
    <name evidence="2" type="ORF">ACFSOY_20050</name>
</gene>
<keyword evidence="1" id="KW-1133">Transmembrane helix</keyword>
<dbReference type="EMBL" id="JBHUIO010000019">
    <property type="protein sequence ID" value="MFD2172244.1"/>
    <property type="molecule type" value="Genomic_DNA"/>
</dbReference>
<organism evidence="2 3">
    <name type="scientific">Tumebacillus lipolyticus</name>
    <dbReference type="NCBI Taxonomy" id="1280370"/>
    <lineage>
        <taxon>Bacteria</taxon>
        <taxon>Bacillati</taxon>
        <taxon>Bacillota</taxon>
        <taxon>Bacilli</taxon>
        <taxon>Bacillales</taxon>
        <taxon>Alicyclobacillaceae</taxon>
        <taxon>Tumebacillus</taxon>
    </lineage>
</organism>
<accession>A0ABW5A3R0</accession>
<keyword evidence="1" id="KW-0472">Membrane</keyword>
<evidence type="ECO:0000256" key="1">
    <source>
        <dbReference type="SAM" id="Phobius"/>
    </source>
</evidence>
<name>A0ABW5A3R0_9BACL</name>
<protein>
    <recommendedName>
        <fullName evidence="4">PH domain-containing protein</fullName>
    </recommendedName>
</protein>
<keyword evidence="1" id="KW-0812">Transmembrane</keyword>
<feature type="transmembrane region" description="Helical" evidence="1">
    <location>
        <begin position="12"/>
        <end position="31"/>
    </location>
</feature>
<comment type="caution">
    <text evidence="2">The sequence shown here is derived from an EMBL/GenBank/DDBJ whole genome shotgun (WGS) entry which is preliminary data.</text>
</comment>
<keyword evidence="3" id="KW-1185">Reference proteome</keyword>
<evidence type="ECO:0000313" key="3">
    <source>
        <dbReference type="Proteomes" id="UP001597343"/>
    </source>
</evidence>
<dbReference type="RefSeq" id="WP_386049632.1">
    <property type="nucleotide sequence ID" value="NZ_JBHUIO010000019.1"/>
</dbReference>